<feature type="region of interest" description="Disordered" evidence="1">
    <location>
        <begin position="343"/>
        <end position="374"/>
    </location>
</feature>
<protein>
    <submittedName>
        <fullName evidence="2">Uncharacterized protein</fullName>
    </submittedName>
</protein>
<reference evidence="2 3" key="1">
    <citation type="journal article" date="2018" name="Cell">
        <title>The Chara Genome: Secondary Complexity and Implications for Plant Terrestrialization.</title>
        <authorList>
            <person name="Nishiyama T."/>
            <person name="Sakayama H."/>
            <person name="Vries J.D."/>
            <person name="Buschmann H."/>
            <person name="Saint-Marcoux D."/>
            <person name="Ullrich K.K."/>
            <person name="Haas F.B."/>
            <person name="Vanderstraeten L."/>
            <person name="Becker D."/>
            <person name="Lang D."/>
            <person name="Vosolsobe S."/>
            <person name="Rombauts S."/>
            <person name="Wilhelmsson P.K.I."/>
            <person name="Janitza P."/>
            <person name="Kern R."/>
            <person name="Heyl A."/>
            <person name="Rumpler F."/>
            <person name="Villalobos L.I.A.C."/>
            <person name="Clay J.M."/>
            <person name="Skokan R."/>
            <person name="Toyoda A."/>
            <person name="Suzuki Y."/>
            <person name="Kagoshima H."/>
            <person name="Schijlen E."/>
            <person name="Tajeshwar N."/>
            <person name="Catarino B."/>
            <person name="Hetherington A.J."/>
            <person name="Saltykova A."/>
            <person name="Bonnot C."/>
            <person name="Breuninger H."/>
            <person name="Symeonidi A."/>
            <person name="Radhakrishnan G.V."/>
            <person name="Van Nieuwerburgh F."/>
            <person name="Deforce D."/>
            <person name="Chang C."/>
            <person name="Karol K.G."/>
            <person name="Hedrich R."/>
            <person name="Ulvskov P."/>
            <person name="Glockner G."/>
            <person name="Delwiche C.F."/>
            <person name="Petrasek J."/>
            <person name="Van de Peer Y."/>
            <person name="Friml J."/>
            <person name="Beilby M."/>
            <person name="Dolan L."/>
            <person name="Kohara Y."/>
            <person name="Sugano S."/>
            <person name="Fujiyama A."/>
            <person name="Delaux P.-M."/>
            <person name="Quint M."/>
            <person name="TheiBen G."/>
            <person name="Hagemann M."/>
            <person name="Harholt J."/>
            <person name="Dunand C."/>
            <person name="Zachgo S."/>
            <person name="Langdale J."/>
            <person name="Maumus F."/>
            <person name="Straeten D.V.D."/>
            <person name="Gould S.B."/>
            <person name="Rensing S.A."/>
        </authorList>
    </citation>
    <scope>NUCLEOTIDE SEQUENCE [LARGE SCALE GENOMIC DNA]</scope>
    <source>
        <strain evidence="2 3">S276</strain>
    </source>
</reference>
<dbReference type="Proteomes" id="UP000265515">
    <property type="component" value="Unassembled WGS sequence"/>
</dbReference>
<keyword evidence="3" id="KW-1185">Reference proteome</keyword>
<proteinExistence type="predicted"/>
<evidence type="ECO:0000313" key="2">
    <source>
        <dbReference type="EMBL" id="GBG69327.1"/>
    </source>
</evidence>
<comment type="caution">
    <text evidence="2">The sequence shown here is derived from an EMBL/GenBank/DDBJ whole genome shotgun (WGS) entry which is preliminary data.</text>
</comment>
<feature type="compositionally biased region" description="Acidic residues" evidence="1">
    <location>
        <begin position="343"/>
        <end position="356"/>
    </location>
</feature>
<dbReference type="EMBL" id="BFEA01000112">
    <property type="protein sequence ID" value="GBG69327.1"/>
    <property type="molecule type" value="Genomic_DNA"/>
</dbReference>
<name>A0A388KH55_CHABU</name>
<organism evidence="2 3">
    <name type="scientific">Chara braunii</name>
    <name type="common">Braun's stonewort</name>
    <dbReference type="NCBI Taxonomy" id="69332"/>
    <lineage>
        <taxon>Eukaryota</taxon>
        <taxon>Viridiplantae</taxon>
        <taxon>Streptophyta</taxon>
        <taxon>Charophyceae</taxon>
        <taxon>Charales</taxon>
        <taxon>Characeae</taxon>
        <taxon>Chara</taxon>
    </lineage>
</organism>
<evidence type="ECO:0000256" key="1">
    <source>
        <dbReference type="SAM" id="MobiDB-lite"/>
    </source>
</evidence>
<sequence length="519" mass="57017">MSMSVAQVEKALAEVMKYAAEGIHYSGDIEFSLLKERVARYFAVSVDMRSTIMANDEGCVKARMLLQCLRESPHVLVDNEVEHSPYSLKGVVQWMCNDGMCEDGNVDMTMHQKGGTYAPADFKKLLGTVAKNSDMLVDGSKDELKSGAAEILVLSRVKDITQTPPQDFQDVSVIVADGVEYVLLDQLCDFMKKSDEDRNVIHEALHEVTEFALQGKYLIEFVPARGEDDFISGRPLWGDLLSRVLDWLSLASCNVEKQREREEGWKLIARETSLAIIPDNGEISAVGESISSMAVDVPPMQIADTEEVLLADIFNANAMERDQCNVGLEDADLASCLAIYTDNEEEEDEEEDEEASSSDVEVSGSDVSSDEADEEDNVYYDLKGAGGQISKGWAHAVLRLARAFPDPHNMLRVVMKGATPDGALQYAAITTIMQTCNKGEKWLRVGKGWFVLVNREVVLATSQTWGINRSCLIHGAMATACGETLNPGLKTEDAIVGAQPRHLSTGDAIVHSQPDDRHA</sequence>
<feature type="compositionally biased region" description="Low complexity" evidence="1">
    <location>
        <begin position="357"/>
        <end position="367"/>
    </location>
</feature>
<accession>A0A388KH55</accession>
<dbReference type="AlphaFoldDB" id="A0A388KH55"/>
<evidence type="ECO:0000313" key="3">
    <source>
        <dbReference type="Proteomes" id="UP000265515"/>
    </source>
</evidence>
<gene>
    <name evidence="2" type="ORF">CBR_g4023</name>
</gene>
<dbReference type="Gramene" id="GBG69327">
    <property type="protein sequence ID" value="GBG69327"/>
    <property type="gene ID" value="CBR_g4023"/>
</dbReference>